<keyword evidence="1" id="KW-0474">Menaquinone biosynthesis</keyword>
<proteinExistence type="predicted"/>
<dbReference type="SUPFAM" id="SSF53850">
    <property type="entry name" value="Periplasmic binding protein-like II"/>
    <property type="match status" value="1"/>
</dbReference>
<dbReference type="Gene3D" id="3.40.190.10">
    <property type="entry name" value="Periplasmic binding protein-like II"/>
    <property type="match status" value="1"/>
</dbReference>
<dbReference type="PANTHER" id="PTHR37167:SF1">
    <property type="entry name" value="1,4-DIHYDROXY-6-NAPHTOATE SYNTHASE"/>
    <property type="match status" value="1"/>
</dbReference>
<dbReference type="Pfam" id="PF02621">
    <property type="entry name" value="VitK2_biosynth"/>
    <property type="match status" value="1"/>
</dbReference>
<name>A0A382VUC5_9ZZZZ</name>
<organism evidence="3">
    <name type="scientific">marine metagenome</name>
    <dbReference type="NCBI Taxonomy" id="408172"/>
    <lineage>
        <taxon>unclassified sequences</taxon>
        <taxon>metagenomes</taxon>
        <taxon>ecological metagenomes</taxon>
    </lineage>
</organism>
<dbReference type="GO" id="GO:0016829">
    <property type="term" value="F:lyase activity"/>
    <property type="evidence" value="ECO:0007669"/>
    <property type="project" value="UniProtKB-KW"/>
</dbReference>
<dbReference type="EMBL" id="UINC01154608">
    <property type="protein sequence ID" value="SVD49990.1"/>
    <property type="molecule type" value="Genomic_DNA"/>
</dbReference>
<dbReference type="InterPro" id="IPR030869">
    <property type="entry name" value="MqnD"/>
</dbReference>
<protein>
    <recommendedName>
        <fullName evidence="4">ABC transporter substrate-binding protein</fullName>
    </recommendedName>
</protein>
<sequence>MAKQKIRLAHSPDSDDAFMFYALATEKINTGEFIFTHQLDDIETLNQAASTGTYEVTAVSIHAYAYLHEQYALLNSGASMGEGYGPILVSKIPFPLEELSERTVAIPGEQTSAFLALKLLQPDFQHRVVSFDEIIPMVQQEEVDAGVVIHEGQLTYRDEGLFKL</sequence>
<feature type="non-terminal residue" evidence="3">
    <location>
        <position position="164"/>
    </location>
</feature>
<evidence type="ECO:0008006" key="4">
    <source>
        <dbReference type="Google" id="ProtNLM"/>
    </source>
</evidence>
<keyword evidence="2" id="KW-0456">Lyase</keyword>
<dbReference type="AlphaFoldDB" id="A0A382VUC5"/>
<evidence type="ECO:0000256" key="1">
    <source>
        <dbReference type="ARBA" id="ARBA00022428"/>
    </source>
</evidence>
<evidence type="ECO:0000256" key="2">
    <source>
        <dbReference type="ARBA" id="ARBA00023239"/>
    </source>
</evidence>
<dbReference type="InterPro" id="IPR003773">
    <property type="entry name" value="Menaquinone_biosynth"/>
</dbReference>
<dbReference type="PANTHER" id="PTHR37167">
    <property type="entry name" value="1,4-DIHYDROXY-6-NAPHTOATE SYNTHASE"/>
    <property type="match status" value="1"/>
</dbReference>
<gene>
    <name evidence="3" type="ORF">METZ01_LOCUS402844</name>
</gene>
<reference evidence="3" key="1">
    <citation type="submission" date="2018-05" db="EMBL/GenBank/DDBJ databases">
        <authorList>
            <person name="Lanie J.A."/>
            <person name="Ng W.-L."/>
            <person name="Kazmierczak K.M."/>
            <person name="Andrzejewski T.M."/>
            <person name="Davidsen T.M."/>
            <person name="Wayne K.J."/>
            <person name="Tettelin H."/>
            <person name="Glass J.I."/>
            <person name="Rusch D."/>
            <person name="Podicherti R."/>
            <person name="Tsui H.-C.T."/>
            <person name="Winkler M.E."/>
        </authorList>
    </citation>
    <scope>NUCLEOTIDE SEQUENCE</scope>
</reference>
<evidence type="ECO:0000313" key="3">
    <source>
        <dbReference type="EMBL" id="SVD49990.1"/>
    </source>
</evidence>
<accession>A0A382VUC5</accession>
<dbReference type="GO" id="GO:0009234">
    <property type="term" value="P:menaquinone biosynthetic process"/>
    <property type="evidence" value="ECO:0007669"/>
    <property type="project" value="UniProtKB-KW"/>
</dbReference>